<feature type="signal peptide" evidence="1">
    <location>
        <begin position="1"/>
        <end position="20"/>
    </location>
</feature>
<proteinExistence type="predicted"/>
<protein>
    <submittedName>
        <fullName evidence="2">Uncharacterized protein</fullName>
    </submittedName>
</protein>
<sequence length="263" mass="28758">MKNIYLFLLAIVLLSCSNNDDNSQAEIETNFFPLEANSYWTYTNTNEQGQTKDSLFVVGTEIISNQEYTNLDAQIPRTGFMTVFLSETALRKTETQLLATGNLGIAPVDGLPTIDIPITDFILYDTTFPNGELSSVTNTIEQEFQGIPFEVTYTLSSNHVAILIEDDFENGTSSSSPVTDIKLTLAITALIEAGPITIPVPILSEQEVLTAVNTYVNNIGLTYSEVEISYQLEDLSGLGIELPIPEEGMSSATQILDTFSIGN</sequence>
<dbReference type="Proteomes" id="UP001254488">
    <property type="component" value="Unassembled WGS sequence"/>
</dbReference>
<keyword evidence="3" id="KW-1185">Reference proteome</keyword>
<dbReference type="EMBL" id="JAVRHZ010000001">
    <property type="protein sequence ID" value="MDT0554802.1"/>
    <property type="molecule type" value="Genomic_DNA"/>
</dbReference>
<evidence type="ECO:0000313" key="2">
    <source>
        <dbReference type="EMBL" id="MDT0554802.1"/>
    </source>
</evidence>
<gene>
    <name evidence="2" type="ORF">RM538_02235</name>
</gene>
<keyword evidence="1" id="KW-0732">Signal</keyword>
<organism evidence="2 3">
    <name type="scientific">Patiriisocius hiemis</name>
    <dbReference type="NCBI Taxonomy" id="3075604"/>
    <lineage>
        <taxon>Bacteria</taxon>
        <taxon>Pseudomonadati</taxon>
        <taxon>Bacteroidota</taxon>
        <taxon>Flavobacteriia</taxon>
        <taxon>Flavobacteriales</taxon>
        <taxon>Flavobacteriaceae</taxon>
        <taxon>Patiriisocius</taxon>
    </lineage>
</organism>
<evidence type="ECO:0000313" key="3">
    <source>
        <dbReference type="Proteomes" id="UP001254488"/>
    </source>
</evidence>
<evidence type="ECO:0000256" key="1">
    <source>
        <dbReference type="SAM" id="SignalP"/>
    </source>
</evidence>
<dbReference type="RefSeq" id="WP_311331759.1">
    <property type="nucleotide sequence ID" value="NZ_JAVRHZ010000001.1"/>
</dbReference>
<comment type="caution">
    <text evidence="2">The sequence shown here is derived from an EMBL/GenBank/DDBJ whole genome shotgun (WGS) entry which is preliminary data.</text>
</comment>
<reference evidence="2 3" key="1">
    <citation type="submission" date="2023-09" db="EMBL/GenBank/DDBJ databases">
        <authorList>
            <person name="Rey-Velasco X."/>
        </authorList>
    </citation>
    <scope>NUCLEOTIDE SEQUENCE [LARGE SCALE GENOMIC DNA]</scope>
    <source>
        <strain evidence="2 3">W242</strain>
    </source>
</reference>
<name>A0ABU2Y9V2_9FLAO</name>
<dbReference type="PROSITE" id="PS51257">
    <property type="entry name" value="PROKAR_LIPOPROTEIN"/>
    <property type="match status" value="1"/>
</dbReference>
<accession>A0ABU2Y9V2</accession>
<feature type="chain" id="PRO_5045253184" evidence="1">
    <location>
        <begin position="21"/>
        <end position="263"/>
    </location>
</feature>